<dbReference type="GeneID" id="17253451"/>
<dbReference type="PaxDb" id="2903-EOD07276"/>
<proteinExistence type="predicted"/>
<dbReference type="Proteomes" id="UP000013827">
    <property type="component" value="Unassembled WGS sequence"/>
</dbReference>
<evidence type="ECO:0000313" key="2">
    <source>
        <dbReference type="EnsemblProtists" id="EOD07276"/>
    </source>
</evidence>
<feature type="signal peptide" evidence="1">
    <location>
        <begin position="1"/>
        <end position="20"/>
    </location>
</feature>
<accession>A0A0D3I7P1</accession>
<dbReference type="HOGENOM" id="CLU_2031074_0_0_1"/>
<feature type="chain" id="PRO_5044252176" evidence="1">
    <location>
        <begin position="21"/>
        <end position="122"/>
    </location>
</feature>
<keyword evidence="1" id="KW-0732">Signal</keyword>
<keyword evidence="3" id="KW-1185">Reference proteome</keyword>
<dbReference type="KEGG" id="ehx:EMIHUDRAFT_198672"/>
<reference evidence="2" key="2">
    <citation type="submission" date="2024-10" db="UniProtKB">
        <authorList>
            <consortium name="EnsemblProtists"/>
        </authorList>
    </citation>
    <scope>IDENTIFICATION</scope>
</reference>
<sequence>MVLFLGLAAVLAMAATDIAARSSDISAVLSLFARTADAPRASDGREAVRVPQGFAVESDEPGLEANLTADAEEPEASSLPHGPILSTVPLDGSVCYKKAPKEALEPSLSLDYDFESRCALAM</sequence>
<reference evidence="3" key="1">
    <citation type="journal article" date="2013" name="Nature">
        <title>Pan genome of the phytoplankton Emiliania underpins its global distribution.</title>
        <authorList>
            <person name="Read B.A."/>
            <person name="Kegel J."/>
            <person name="Klute M.J."/>
            <person name="Kuo A."/>
            <person name="Lefebvre S.C."/>
            <person name="Maumus F."/>
            <person name="Mayer C."/>
            <person name="Miller J."/>
            <person name="Monier A."/>
            <person name="Salamov A."/>
            <person name="Young J."/>
            <person name="Aguilar M."/>
            <person name="Claverie J.M."/>
            <person name="Frickenhaus S."/>
            <person name="Gonzalez K."/>
            <person name="Herman E.K."/>
            <person name="Lin Y.C."/>
            <person name="Napier J."/>
            <person name="Ogata H."/>
            <person name="Sarno A.F."/>
            <person name="Shmutz J."/>
            <person name="Schroeder D."/>
            <person name="de Vargas C."/>
            <person name="Verret F."/>
            <person name="von Dassow P."/>
            <person name="Valentin K."/>
            <person name="Van de Peer Y."/>
            <person name="Wheeler G."/>
            <person name="Dacks J.B."/>
            <person name="Delwiche C.F."/>
            <person name="Dyhrman S.T."/>
            <person name="Glockner G."/>
            <person name="John U."/>
            <person name="Richards T."/>
            <person name="Worden A.Z."/>
            <person name="Zhang X."/>
            <person name="Grigoriev I.V."/>
            <person name="Allen A.E."/>
            <person name="Bidle K."/>
            <person name="Borodovsky M."/>
            <person name="Bowler C."/>
            <person name="Brownlee C."/>
            <person name="Cock J.M."/>
            <person name="Elias M."/>
            <person name="Gladyshev V.N."/>
            <person name="Groth M."/>
            <person name="Guda C."/>
            <person name="Hadaegh A."/>
            <person name="Iglesias-Rodriguez M.D."/>
            <person name="Jenkins J."/>
            <person name="Jones B.M."/>
            <person name="Lawson T."/>
            <person name="Leese F."/>
            <person name="Lindquist E."/>
            <person name="Lobanov A."/>
            <person name="Lomsadze A."/>
            <person name="Malik S.B."/>
            <person name="Marsh M.E."/>
            <person name="Mackinder L."/>
            <person name="Mock T."/>
            <person name="Mueller-Roeber B."/>
            <person name="Pagarete A."/>
            <person name="Parker M."/>
            <person name="Probert I."/>
            <person name="Quesneville H."/>
            <person name="Raines C."/>
            <person name="Rensing S.A."/>
            <person name="Riano-Pachon D.M."/>
            <person name="Richier S."/>
            <person name="Rokitta S."/>
            <person name="Shiraiwa Y."/>
            <person name="Soanes D.M."/>
            <person name="van der Giezen M."/>
            <person name="Wahlund T.M."/>
            <person name="Williams B."/>
            <person name="Wilson W."/>
            <person name="Wolfe G."/>
            <person name="Wurch L.L."/>
        </authorList>
    </citation>
    <scope>NUCLEOTIDE SEQUENCE</scope>
</reference>
<organism evidence="2 3">
    <name type="scientific">Emiliania huxleyi (strain CCMP1516)</name>
    <dbReference type="NCBI Taxonomy" id="280463"/>
    <lineage>
        <taxon>Eukaryota</taxon>
        <taxon>Haptista</taxon>
        <taxon>Haptophyta</taxon>
        <taxon>Prymnesiophyceae</taxon>
        <taxon>Isochrysidales</taxon>
        <taxon>Noelaerhabdaceae</taxon>
        <taxon>Emiliania</taxon>
    </lineage>
</organism>
<dbReference type="RefSeq" id="XP_005759705.1">
    <property type="nucleotide sequence ID" value="XM_005759648.1"/>
</dbReference>
<dbReference type="EnsemblProtists" id="EOD07276">
    <property type="protein sequence ID" value="EOD07276"/>
    <property type="gene ID" value="EMIHUDRAFT_198672"/>
</dbReference>
<protein>
    <submittedName>
        <fullName evidence="2">Uncharacterized protein</fullName>
    </submittedName>
</protein>
<evidence type="ECO:0000313" key="3">
    <source>
        <dbReference type="Proteomes" id="UP000013827"/>
    </source>
</evidence>
<evidence type="ECO:0000256" key="1">
    <source>
        <dbReference type="SAM" id="SignalP"/>
    </source>
</evidence>
<dbReference type="AlphaFoldDB" id="A0A0D3I7P1"/>
<name>A0A0D3I7P1_EMIH1</name>